<accession>A0A0F9JG43</accession>
<organism evidence="1">
    <name type="scientific">marine sediment metagenome</name>
    <dbReference type="NCBI Taxonomy" id="412755"/>
    <lineage>
        <taxon>unclassified sequences</taxon>
        <taxon>metagenomes</taxon>
        <taxon>ecological metagenomes</taxon>
    </lineage>
</organism>
<sequence>MLKKRGYDVLNLIGIRKKFPDEELTTSIKVGKHKFKY</sequence>
<evidence type="ECO:0000313" key="1">
    <source>
        <dbReference type="EMBL" id="KKM61266.1"/>
    </source>
</evidence>
<gene>
    <name evidence="1" type="ORF">LCGC14_1533440</name>
</gene>
<comment type="caution">
    <text evidence="1">The sequence shown here is derived from an EMBL/GenBank/DDBJ whole genome shotgun (WGS) entry which is preliminary data.</text>
</comment>
<proteinExistence type="predicted"/>
<name>A0A0F9JG43_9ZZZZ</name>
<reference evidence="1" key="1">
    <citation type="journal article" date="2015" name="Nature">
        <title>Complex archaea that bridge the gap between prokaryotes and eukaryotes.</title>
        <authorList>
            <person name="Spang A."/>
            <person name="Saw J.H."/>
            <person name="Jorgensen S.L."/>
            <person name="Zaremba-Niedzwiedzka K."/>
            <person name="Martijn J."/>
            <person name="Lind A.E."/>
            <person name="van Eijk R."/>
            <person name="Schleper C."/>
            <person name="Guy L."/>
            <person name="Ettema T.J."/>
        </authorList>
    </citation>
    <scope>NUCLEOTIDE SEQUENCE</scope>
</reference>
<protein>
    <submittedName>
        <fullName evidence="1">Uncharacterized protein</fullName>
    </submittedName>
</protein>
<dbReference type="EMBL" id="LAZR01011515">
    <property type="protein sequence ID" value="KKM61266.1"/>
    <property type="molecule type" value="Genomic_DNA"/>
</dbReference>
<dbReference type="AlphaFoldDB" id="A0A0F9JG43"/>